<evidence type="ECO:0000313" key="3">
    <source>
        <dbReference type="Proteomes" id="UP001575652"/>
    </source>
</evidence>
<keyword evidence="3" id="KW-1185">Reference proteome</keyword>
<evidence type="ECO:0000313" key="2">
    <source>
        <dbReference type="EMBL" id="MFB0836176.1"/>
    </source>
</evidence>
<dbReference type="RefSeq" id="WP_373973352.1">
    <property type="nucleotide sequence ID" value="NZ_JBHDLJ010000019.1"/>
</dbReference>
<sequence>MAASPGSAAHAGPDRHDVPTNTAAGRLALGWLLVGVPLAYGVTQTLARVAQLFQ</sequence>
<feature type="region of interest" description="Disordered" evidence="1">
    <location>
        <begin position="1"/>
        <end position="20"/>
    </location>
</feature>
<proteinExistence type="predicted"/>
<accession>A0ABV4UR76</accession>
<dbReference type="Proteomes" id="UP001575652">
    <property type="component" value="Unassembled WGS sequence"/>
</dbReference>
<evidence type="ECO:0000256" key="1">
    <source>
        <dbReference type="SAM" id="MobiDB-lite"/>
    </source>
</evidence>
<reference evidence="2 3" key="1">
    <citation type="submission" date="2024-09" db="EMBL/GenBank/DDBJ databases">
        <authorList>
            <person name="Salinas-Garcia M.A."/>
            <person name="Prieme A."/>
        </authorList>
    </citation>
    <scope>NUCLEOTIDE SEQUENCE [LARGE SCALE GENOMIC DNA]</scope>
    <source>
        <strain evidence="2 3">DSM 21081</strain>
    </source>
</reference>
<organism evidence="2 3">
    <name type="scientific">Arthrobacter halodurans</name>
    <dbReference type="NCBI Taxonomy" id="516699"/>
    <lineage>
        <taxon>Bacteria</taxon>
        <taxon>Bacillati</taxon>
        <taxon>Actinomycetota</taxon>
        <taxon>Actinomycetes</taxon>
        <taxon>Micrococcales</taxon>
        <taxon>Micrococcaceae</taxon>
        <taxon>Arthrobacter</taxon>
    </lineage>
</organism>
<name>A0ABV4UR76_9MICC</name>
<gene>
    <name evidence="2" type="ORF">ACETWP_16425</name>
</gene>
<feature type="compositionally biased region" description="Low complexity" evidence="1">
    <location>
        <begin position="1"/>
        <end position="11"/>
    </location>
</feature>
<comment type="caution">
    <text evidence="2">The sequence shown here is derived from an EMBL/GenBank/DDBJ whole genome shotgun (WGS) entry which is preliminary data.</text>
</comment>
<protein>
    <submittedName>
        <fullName evidence="2">Uncharacterized protein</fullName>
    </submittedName>
</protein>
<dbReference type="EMBL" id="JBHDLJ010000019">
    <property type="protein sequence ID" value="MFB0836176.1"/>
    <property type="molecule type" value="Genomic_DNA"/>
</dbReference>